<dbReference type="Pfam" id="PF00096">
    <property type="entry name" value="zf-C2H2"/>
    <property type="match status" value="2"/>
</dbReference>
<keyword evidence="2" id="KW-0479">Metal-binding</keyword>
<feature type="compositionally biased region" description="Acidic residues" evidence="10">
    <location>
        <begin position="418"/>
        <end position="437"/>
    </location>
</feature>
<feature type="region of interest" description="Disordered" evidence="10">
    <location>
        <begin position="1"/>
        <end position="32"/>
    </location>
</feature>
<keyword evidence="8" id="KW-0539">Nucleus</keyword>
<evidence type="ECO:0000256" key="1">
    <source>
        <dbReference type="ARBA" id="ARBA00004123"/>
    </source>
</evidence>
<dbReference type="Gene3D" id="3.30.160.60">
    <property type="entry name" value="Classic Zinc Finger"/>
    <property type="match status" value="3"/>
</dbReference>
<reference evidence="13" key="1">
    <citation type="journal article" date="2013" name="Nat. Genet.">
        <title>The draft genomes of soft-shell turtle and green sea turtle yield insights into the development and evolution of the turtle-specific body plan.</title>
        <authorList>
            <person name="Wang Z."/>
            <person name="Pascual-Anaya J."/>
            <person name="Zadissa A."/>
            <person name="Li W."/>
            <person name="Niimura Y."/>
            <person name="Huang Z."/>
            <person name="Li C."/>
            <person name="White S."/>
            <person name="Xiong Z."/>
            <person name="Fang D."/>
            <person name="Wang B."/>
            <person name="Ming Y."/>
            <person name="Chen Y."/>
            <person name="Zheng Y."/>
            <person name="Kuraku S."/>
            <person name="Pignatelli M."/>
            <person name="Herrero J."/>
            <person name="Beal K."/>
            <person name="Nozawa M."/>
            <person name="Li Q."/>
            <person name="Wang J."/>
            <person name="Zhang H."/>
            <person name="Yu L."/>
            <person name="Shigenobu S."/>
            <person name="Wang J."/>
            <person name="Liu J."/>
            <person name="Flicek P."/>
            <person name="Searle S."/>
            <person name="Wang J."/>
            <person name="Kuratani S."/>
            <person name="Yin Y."/>
            <person name="Aken B."/>
            <person name="Zhang G."/>
            <person name="Irie N."/>
        </authorList>
    </citation>
    <scope>NUCLEOTIDE SEQUENCE [LARGE SCALE GENOMIC DNA]</scope>
</reference>
<dbReference type="PANTHER" id="PTHR24379">
    <property type="entry name" value="KRAB AND ZINC FINGER DOMAIN-CONTAINING"/>
    <property type="match status" value="1"/>
</dbReference>
<keyword evidence="5" id="KW-0862">Zinc</keyword>
<keyword evidence="13" id="KW-1185">Reference proteome</keyword>
<dbReference type="SMART" id="SM00355">
    <property type="entry name" value="ZnF_C2H2"/>
    <property type="match status" value="6"/>
</dbReference>
<dbReference type="PROSITE" id="PS00028">
    <property type="entry name" value="ZINC_FINGER_C2H2_1"/>
    <property type="match status" value="4"/>
</dbReference>
<feature type="region of interest" description="Disordered" evidence="10">
    <location>
        <begin position="363"/>
        <end position="447"/>
    </location>
</feature>
<organism evidence="12 13">
    <name type="scientific">Chelonia mydas</name>
    <name type="common">Green sea-turtle</name>
    <name type="synonym">Chelonia agassizi</name>
    <dbReference type="NCBI Taxonomy" id="8469"/>
    <lineage>
        <taxon>Eukaryota</taxon>
        <taxon>Metazoa</taxon>
        <taxon>Chordata</taxon>
        <taxon>Craniata</taxon>
        <taxon>Vertebrata</taxon>
        <taxon>Euteleostomi</taxon>
        <taxon>Archelosauria</taxon>
        <taxon>Testudinata</taxon>
        <taxon>Testudines</taxon>
        <taxon>Cryptodira</taxon>
        <taxon>Durocryptodira</taxon>
        <taxon>Americhelydia</taxon>
        <taxon>Chelonioidea</taxon>
        <taxon>Cheloniidae</taxon>
        <taxon>Chelonia</taxon>
    </lineage>
</organism>
<dbReference type="PANTHER" id="PTHR24379:SF121">
    <property type="entry name" value="C2H2-TYPE DOMAIN-CONTAINING PROTEIN"/>
    <property type="match status" value="1"/>
</dbReference>
<dbReference type="Pfam" id="PF13465">
    <property type="entry name" value="zf-H2C2_2"/>
    <property type="match status" value="1"/>
</dbReference>
<dbReference type="PROSITE" id="PS50157">
    <property type="entry name" value="ZINC_FINGER_C2H2_2"/>
    <property type="match status" value="4"/>
</dbReference>
<dbReference type="GO" id="GO:0008270">
    <property type="term" value="F:zinc ion binding"/>
    <property type="evidence" value="ECO:0007669"/>
    <property type="project" value="UniProtKB-KW"/>
</dbReference>
<feature type="compositionally biased region" description="Acidic residues" evidence="10">
    <location>
        <begin position="384"/>
        <end position="404"/>
    </location>
</feature>
<evidence type="ECO:0000256" key="5">
    <source>
        <dbReference type="ARBA" id="ARBA00022833"/>
    </source>
</evidence>
<feature type="domain" description="C2H2-type" evidence="11">
    <location>
        <begin position="298"/>
        <end position="325"/>
    </location>
</feature>
<dbReference type="InterPro" id="IPR036236">
    <property type="entry name" value="Znf_C2H2_sf"/>
</dbReference>
<keyword evidence="4 9" id="KW-0863">Zinc-finger</keyword>
<dbReference type="GO" id="GO:0005634">
    <property type="term" value="C:nucleus"/>
    <property type="evidence" value="ECO:0007669"/>
    <property type="project" value="UniProtKB-SubCell"/>
</dbReference>
<dbReference type="eggNOG" id="KOG1721">
    <property type="taxonomic scope" value="Eukaryota"/>
</dbReference>
<dbReference type="SUPFAM" id="SSF57667">
    <property type="entry name" value="beta-beta-alpha zinc fingers"/>
    <property type="match status" value="2"/>
</dbReference>
<keyword evidence="6" id="KW-0805">Transcription regulation</keyword>
<keyword evidence="7" id="KW-0804">Transcription</keyword>
<comment type="subcellular location">
    <subcellularLocation>
        <location evidence="1">Nucleus</location>
    </subcellularLocation>
</comment>
<evidence type="ECO:0000256" key="3">
    <source>
        <dbReference type="ARBA" id="ARBA00022737"/>
    </source>
</evidence>
<evidence type="ECO:0000313" key="12">
    <source>
        <dbReference type="EMBL" id="EMP33289.1"/>
    </source>
</evidence>
<name>M7B829_CHEMY</name>
<dbReference type="EMBL" id="KB536575">
    <property type="protein sequence ID" value="EMP33289.1"/>
    <property type="molecule type" value="Genomic_DNA"/>
</dbReference>
<protein>
    <submittedName>
        <fullName evidence="12">Zinc finger and BTB domain-containing protein 46</fullName>
    </submittedName>
</protein>
<evidence type="ECO:0000256" key="8">
    <source>
        <dbReference type="ARBA" id="ARBA00023242"/>
    </source>
</evidence>
<keyword evidence="3" id="KW-0677">Repeat</keyword>
<evidence type="ECO:0000259" key="11">
    <source>
        <dbReference type="PROSITE" id="PS50157"/>
    </source>
</evidence>
<feature type="domain" description="C2H2-type" evidence="11">
    <location>
        <begin position="233"/>
        <end position="261"/>
    </location>
</feature>
<feature type="domain" description="C2H2-type" evidence="11">
    <location>
        <begin position="270"/>
        <end position="297"/>
    </location>
</feature>
<evidence type="ECO:0000256" key="7">
    <source>
        <dbReference type="ARBA" id="ARBA00023163"/>
    </source>
</evidence>
<evidence type="ECO:0000256" key="9">
    <source>
        <dbReference type="PROSITE-ProRule" id="PRU00042"/>
    </source>
</evidence>
<feature type="compositionally biased region" description="Basic and acidic residues" evidence="10">
    <location>
        <begin position="438"/>
        <end position="447"/>
    </location>
</feature>
<feature type="domain" description="C2H2-type" evidence="11">
    <location>
        <begin position="204"/>
        <end position="232"/>
    </location>
</feature>
<evidence type="ECO:0000256" key="2">
    <source>
        <dbReference type="ARBA" id="ARBA00022723"/>
    </source>
</evidence>
<proteinExistence type="predicted"/>
<sequence>MHNHNREDVATQATNPGADVTVTEPSNSDSRLERSDLYANVDEALIGGPGANLNRSRGEFDGKVEAPSPLLPSSHLATQSPPVISCSGEMSPETMIKEKLSSSAQVPYDGFLALWQFGNSDTDINVSRSEDMDLTNEGLFLDSILTKRLTCAFCRRVFECTEKLKEHIHEHAFSMILPFDLIDCARPVLIGLTDHMSQDQLARFQCSKCPASFTLKSNMDRHEKTIHFNHKKMQCPDCLKLFRDKTDLNRHLMSVHSDELNEFTVIRKKFKCPYCSFSAMHQCILKRHMRSHTGERPYPCEICGKKFTRREHMKRHTLVHSKDKKYVCKVCNRVFMSAASVGIKHGSRRHGVCADCSGRGITGHLDQNGGEGSPDELYPGEGQYMEDPDDMKVEGDEEMGDDDDIKWKDDVGISQDDVILEDDKEDVDSPQEQENSGENDKDFTWIS</sequence>
<accession>M7B829</accession>
<dbReference type="Proteomes" id="UP000031443">
    <property type="component" value="Unassembled WGS sequence"/>
</dbReference>
<evidence type="ECO:0000256" key="6">
    <source>
        <dbReference type="ARBA" id="ARBA00023015"/>
    </source>
</evidence>
<dbReference type="AlphaFoldDB" id="M7B829"/>
<evidence type="ECO:0000256" key="4">
    <source>
        <dbReference type="ARBA" id="ARBA00022771"/>
    </source>
</evidence>
<dbReference type="FunFam" id="3.30.160.60:FF:001046">
    <property type="entry name" value="Zinc finger and BTB domain containing 46"/>
    <property type="match status" value="1"/>
</dbReference>
<evidence type="ECO:0000313" key="13">
    <source>
        <dbReference type="Proteomes" id="UP000031443"/>
    </source>
</evidence>
<evidence type="ECO:0000256" key="10">
    <source>
        <dbReference type="SAM" id="MobiDB-lite"/>
    </source>
</evidence>
<gene>
    <name evidence="12" type="ORF">UY3_09619</name>
</gene>
<dbReference type="InterPro" id="IPR013087">
    <property type="entry name" value="Znf_C2H2_type"/>
</dbReference>
<dbReference type="FunFam" id="3.30.160.60:FF:000379">
    <property type="entry name" value="Zinc finger and BTB domain-containing protein 46"/>
    <property type="match status" value="1"/>
</dbReference>